<name>A0A5C5G754_9BASI</name>
<dbReference type="EMBL" id="SOZI01000004">
    <property type="protein sequence ID" value="TNY24214.1"/>
    <property type="molecule type" value="Genomic_DNA"/>
</dbReference>
<dbReference type="Proteomes" id="UP000311382">
    <property type="component" value="Unassembled WGS sequence"/>
</dbReference>
<keyword evidence="3" id="KW-1185">Reference proteome</keyword>
<dbReference type="OrthoDB" id="2519878at2759"/>
<sequence length="263" mass="29900">MVSWLGTAGRRRLALSFTSLSLVSRWPSMPRSAVDRVMRSDQPRRPPHWRQLVTLPSPSRSTSTVGALATAAGGLVSPIVPSLAAQHYHDHEPIVRELERRIRLFIAHFDKSRSWRFVVPGADKPWPGHIVIPKPNRNGALHKGSTVMVWDANVLVTSIVNNAIVPLMTLPVIDSKVNQLVVEHKDGLSDLWVYERVELDGLRRPFHAHWTLQDFRGQNVKRTSTARLSRRHPRDPPMVVLRLPRTLPGHWSRWLHSAIARRV</sequence>
<comment type="caution">
    <text evidence="2">The sequence shown here is derived from an EMBL/GenBank/DDBJ whole genome shotgun (WGS) entry which is preliminary data.</text>
</comment>
<dbReference type="AlphaFoldDB" id="A0A5C5G754"/>
<organism evidence="2 3">
    <name type="scientific">Rhodotorula diobovata</name>
    <dbReference type="NCBI Taxonomy" id="5288"/>
    <lineage>
        <taxon>Eukaryota</taxon>
        <taxon>Fungi</taxon>
        <taxon>Dikarya</taxon>
        <taxon>Basidiomycota</taxon>
        <taxon>Pucciniomycotina</taxon>
        <taxon>Microbotryomycetes</taxon>
        <taxon>Sporidiobolales</taxon>
        <taxon>Sporidiobolaceae</taxon>
        <taxon>Rhodotorula</taxon>
    </lineage>
</organism>
<evidence type="ECO:0000313" key="3">
    <source>
        <dbReference type="Proteomes" id="UP000311382"/>
    </source>
</evidence>
<evidence type="ECO:0000313" key="2">
    <source>
        <dbReference type="EMBL" id="TNY24214.1"/>
    </source>
</evidence>
<evidence type="ECO:0000256" key="1">
    <source>
        <dbReference type="SAM" id="MobiDB-lite"/>
    </source>
</evidence>
<proteinExistence type="predicted"/>
<feature type="region of interest" description="Disordered" evidence="1">
    <location>
        <begin position="37"/>
        <end position="61"/>
    </location>
</feature>
<protein>
    <submittedName>
        <fullName evidence="2">Uncharacterized protein</fullName>
    </submittedName>
</protein>
<gene>
    <name evidence="2" type="ORF">DMC30DRAFT_191631</name>
</gene>
<reference evidence="2 3" key="1">
    <citation type="submission" date="2019-03" db="EMBL/GenBank/DDBJ databases">
        <title>Rhodosporidium diobovatum UCD-FST 08-225 genome sequencing, assembly, and annotation.</title>
        <authorList>
            <person name="Fakankun I.U."/>
            <person name="Fristensky B."/>
            <person name="Levin D.B."/>
        </authorList>
    </citation>
    <scope>NUCLEOTIDE SEQUENCE [LARGE SCALE GENOMIC DNA]</scope>
    <source>
        <strain evidence="2 3">UCD-FST 08-225</strain>
    </source>
</reference>
<accession>A0A5C5G754</accession>